<feature type="region of interest" description="Disordered" evidence="3">
    <location>
        <begin position="303"/>
        <end position="326"/>
    </location>
</feature>
<dbReference type="PANTHER" id="PTHR13275:SF4">
    <property type="entry name" value="VACUOLAR PROTEIN SORTING-ASSOCIATED PROTEIN 72 HOMOLOG"/>
    <property type="match status" value="1"/>
</dbReference>
<feature type="region of interest" description="Disordered" evidence="3">
    <location>
        <begin position="1"/>
        <end position="119"/>
    </location>
</feature>
<dbReference type="InterPro" id="IPR046757">
    <property type="entry name" value="YL1_N"/>
</dbReference>
<feature type="compositionally biased region" description="Basic and acidic residues" evidence="3">
    <location>
        <begin position="105"/>
        <end position="119"/>
    </location>
</feature>
<dbReference type="InterPro" id="IPR013272">
    <property type="entry name" value="Vps72/YL1_C"/>
</dbReference>
<feature type="domain" description="Vps72/YL1 C-terminal" evidence="4">
    <location>
        <begin position="259"/>
        <end position="288"/>
    </location>
</feature>
<dbReference type="SMART" id="SM00993">
    <property type="entry name" value="YL1_C"/>
    <property type="match status" value="1"/>
</dbReference>
<dbReference type="Proteomes" id="UP001519460">
    <property type="component" value="Unassembled WGS sequence"/>
</dbReference>
<evidence type="ECO:0000259" key="4">
    <source>
        <dbReference type="SMART" id="SM00993"/>
    </source>
</evidence>
<gene>
    <name evidence="5" type="ORF">BaRGS_00034579</name>
</gene>
<dbReference type="EMBL" id="JACVVK020000445">
    <property type="protein sequence ID" value="KAK7474171.1"/>
    <property type="molecule type" value="Genomic_DNA"/>
</dbReference>
<keyword evidence="6" id="KW-1185">Reference proteome</keyword>
<evidence type="ECO:0000256" key="2">
    <source>
        <dbReference type="ARBA" id="ARBA00020000"/>
    </source>
</evidence>
<reference evidence="5 6" key="1">
    <citation type="journal article" date="2023" name="Sci. Data">
        <title>Genome assembly of the Korean intertidal mud-creeper Batillaria attramentaria.</title>
        <authorList>
            <person name="Patra A.K."/>
            <person name="Ho P.T."/>
            <person name="Jun S."/>
            <person name="Lee S.J."/>
            <person name="Kim Y."/>
            <person name="Won Y.J."/>
        </authorList>
    </citation>
    <scope>NUCLEOTIDE SEQUENCE [LARGE SCALE GENOMIC DNA]</scope>
    <source>
        <strain evidence="5">Wonlab-2016</strain>
    </source>
</reference>
<feature type="compositionally biased region" description="Basic and acidic residues" evidence="3">
    <location>
        <begin position="1"/>
        <end position="11"/>
    </location>
</feature>
<evidence type="ECO:0000256" key="1">
    <source>
        <dbReference type="ARBA" id="ARBA00006832"/>
    </source>
</evidence>
<comment type="caution">
    <text evidence="5">The sequence shown here is derived from an EMBL/GenBank/DDBJ whole genome shotgun (WGS) entry which is preliminary data.</text>
</comment>
<evidence type="ECO:0000313" key="6">
    <source>
        <dbReference type="Proteomes" id="UP001519460"/>
    </source>
</evidence>
<evidence type="ECO:0000313" key="5">
    <source>
        <dbReference type="EMBL" id="KAK7474171.1"/>
    </source>
</evidence>
<comment type="similarity">
    <text evidence="1">Belongs to the VPS72/YL1 family.</text>
</comment>
<dbReference type="Pfam" id="PF05764">
    <property type="entry name" value="YL1"/>
    <property type="match status" value="1"/>
</dbReference>
<evidence type="ECO:0000256" key="3">
    <source>
        <dbReference type="SAM" id="MobiDB-lite"/>
    </source>
</evidence>
<dbReference type="PANTHER" id="PTHR13275">
    <property type="entry name" value="YL-1 PROTEIN TRANSCRIPTION FACTOR-LIKE 1"/>
    <property type="match status" value="1"/>
</dbReference>
<proteinExistence type="inferred from homology"/>
<name>A0ABD0JH34_9CAEN</name>
<dbReference type="AlphaFoldDB" id="A0ABD0JH34"/>
<feature type="compositionally biased region" description="Acidic residues" evidence="3">
    <location>
        <begin position="35"/>
        <end position="74"/>
    </location>
</feature>
<sequence>MAAERSRRDNAGGRMTQLLEAEDEDDFYKTTYGGFEEEAEDNDYASEESDSESTDSDFSIDENDEVRSDADDDDEPKRKKRVVTKAYKEPKKEERKSLRRSTAQKSKETQSRQKRREETARILKDIALKKNVKVEDVRRLTQEELLAEAKITEQINLKSLETYQKLELEKKRARVQKQVYRGPVVRYHSVTMPLITEDACLDAEINVDEEGDAQQTRDHQPSPHSTPTELCSRTFITFTDDKIFQDVFPQRKRKQPQRLTCPVTRLPAKYFDPITQTPYATAQAFKYIREAYAKQLEQEQVKCDSSPAVAQQRKREKVQSGVTVAE</sequence>
<dbReference type="Pfam" id="PF08265">
    <property type="entry name" value="YL1_C"/>
    <property type="match status" value="1"/>
</dbReference>
<organism evidence="5 6">
    <name type="scientific">Batillaria attramentaria</name>
    <dbReference type="NCBI Taxonomy" id="370345"/>
    <lineage>
        <taxon>Eukaryota</taxon>
        <taxon>Metazoa</taxon>
        <taxon>Spiralia</taxon>
        <taxon>Lophotrochozoa</taxon>
        <taxon>Mollusca</taxon>
        <taxon>Gastropoda</taxon>
        <taxon>Caenogastropoda</taxon>
        <taxon>Sorbeoconcha</taxon>
        <taxon>Cerithioidea</taxon>
        <taxon>Batillariidae</taxon>
        <taxon>Batillaria</taxon>
    </lineage>
</organism>
<feature type="compositionally biased region" description="Basic and acidic residues" evidence="3">
    <location>
        <begin position="86"/>
        <end position="96"/>
    </location>
</feature>
<accession>A0ABD0JH34</accession>
<protein>
    <recommendedName>
        <fullName evidence="2">Vacuolar protein sorting-associated protein 72 homolog</fullName>
    </recommendedName>
</protein>